<protein>
    <submittedName>
        <fullName evidence="1">Uncharacterized protein</fullName>
    </submittedName>
</protein>
<organism evidence="1 2">
    <name type="scientific">Listeria booriae</name>
    <dbReference type="NCBI Taxonomy" id="1552123"/>
    <lineage>
        <taxon>Bacteria</taxon>
        <taxon>Bacillati</taxon>
        <taxon>Bacillota</taxon>
        <taxon>Bacilli</taxon>
        <taxon>Bacillales</taxon>
        <taxon>Listeriaceae</taxon>
        <taxon>Listeria</taxon>
    </lineage>
</organism>
<accession>A0A841XYI0</accession>
<dbReference type="EMBL" id="JAAROV010000004">
    <property type="protein sequence ID" value="MBC1317753.1"/>
    <property type="molecule type" value="Genomic_DNA"/>
</dbReference>
<dbReference type="AlphaFoldDB" id="A0A841XYI0"/>
<proteinExistence type="predicted"/>
<reference evidence="1 2" key="1">
    <citation type="submission" date="2020-03" db="EMBL/GenBank/DDBJ databases">
        <title>Soil Listeria distribution.</title>
        <authorList>
            <person name="Liao J."/>
            <person name="Wiedmann M."/>
        </authorList>
    </citation>
    <scope>NUCLEOTIDE SEQUENCE [LARGE SCALE GENOMIC DNA]</scope>
    <source>
        <strain evidence="1 2">FSL L7-1816</strain>
    </source>
</reference>
<dbReference type="RefSeq" id="WP_185382753.1">
    <property type="nucleotide sequence ID" value="NZ_JAAROV010000004.1"/>
</dbReference>
<dbReference type="Proteomes" id="UP000543379">
    <property type="component" value="Unassembled WGS sequence"/>
</dbReference>
<name>A0A841XYI0_9LIST</name>
<evidence type="ECO:0000313" key="1">
    <source>
        <dbReference type="EMBL" id="MBC1317753.1"/>
    </source>
</evidence>
<comment type="caution">
    <text evidence="1">The sequence shown here is derived from an EMBL/GenBank/DDBJ whole genome shotgun (WGS) entry which is preliminary data.</text>
</comment>
<evidence type="ECO:0000313" key="2">
    <source>
        <dbReference type="Proteomes" id="UP000543379"/>
    </source>
</evidence>
<gene>
    <name evidence="1" type="ORF">HB811_13295</name>
</gene>
<sequence>MSTVPELIKDLLANPEWHYLDIDFATHLESYISIDKYIDYKNGFILAQDGDKTIYINPDKIVTITPRQ</sequence>